<evidence type="ECO:0000313" key="1">
    <source>
        <dbReference type="EMBL" id="KIM24456.1"/>
    </source>
</evidence>
<gene>
    <name evidence="1" type="ORF">M408DRAFT_11035</name>
</gene>
<evidence type="ECO:0000313" key="2">
    <source>
        <dbReference type="Proteomes" id="UP000054097"/>
    </source>
</evidence>
<accession>A0A0C3AYW4</accession>
<sequence length="191" mass="22158">MSDLRDFRTHDLDPCLKCQKAQWQEHKESGKESLKLPRIANSRKQTIKRSIKHIERWHYIHKKALLVKGRTLMHLSLSNPFFHREASTIRIFMETNDASLNDPPLAWPVKVTVTMTEQGHASTFSSSIQEEMHSGGRSQSPRQADDAVIDIKREIAKYYGSVYATDEEGYWAPDNDNFKLVQYVLVFRVVK</sequence>
<name>A0A0C3AYW4_SERVB</name>
<dbReference type="HOGENOM" id="CLU_1422226_0_0_1"/>
<dbReference type="Proteomes" id="UP000054097">
    <property type="component" value="Unassembled WGS sequence"/>
</dbReference>
<reference evidence="2" key="2">
    <citation type="submission" date="2015-01" db="EMBL/GenBank/DDBJ databases">
        <title>Evolutionary Origins and Diversification of the Mycorrhizal Mutualists.</title>
        <authorList>
            <consortium name="DOE Joint Genome Institute"/>
            <consortium name="Mycorrhizal Genomics Consortium"/>
            <person name="Kohler A."/>
            <person name="Kuo A."/>
            <person name="Nagy L.G."/>
            <person name="Floudas D."/>
            <person name="Copeland A."/>
            <person name="Barry K.W."/>
            <person name="Cichocki N."/>
            <person name="Veneault-Fourrey C."/>
            <person name="LaButti K."/>
            <person name="Lindquist E.A."/>
            <person name="Lipzen A."/>
            <person name="Lundell T."/>
            <person name="Morin E."/>
            <person name="Murat C."/>
            <person name="Riley R."/>
            <person name="Ohm R."/>
            <person name="Sun H."/>
            <person name="Tunlid A."/>
            <person name="Henrissat B."/>
            <person name="Grigoriev I.V."/>
            <person name="Hibbett D.S."/>
            <person name="Martin F."/>
        </authorList>
    </citation>
    <scope>NUCLEOTIDE SEQUENCE [LARGE SCALE GENOMIC DNA]</scope>
    <source>
        <strain evidence="2">MAFF 305830</strain>
    </source>
</reference>
<reference evidence="1 2" key="1">
    <citation type="submission" date="2014-04" db="EMBL/GenBank/DDBJ databases">
        <authorList>
            <consortium name="DOE Joint Genome Institute"/>
            <person name="Kuo A."/>
            <person name="Zuccaro A."/>
            <person name="Kohler A."/>
            <person name="Nagy L.G."/>
            <person name="Floudas D."/>
            <person name="Copeland A."/>
            <person name="Barry K.W."/>
            <person name="Cichocki N."/>
            <person name="Veneault-Fourrey C."/>
            <person name="LaButti K."/>
            <person name="Lindquist E.A."/>
            <person name="Lipzen A."/>
            <person name="Lundell T."/>
            <person name="Morin E."/>
            <person name="Murat C."/>
            <person name="Sun H."/>
            <person name="Tunlid A."/>
            <person name="Henrissat B."/>
            <person name="Grigoriev I.V."/>
            <person name="Hibbett D.S."/>
            <person name="Martin F."/>
            <person name="Nordberg H.P."/>
            <person name="Cantor M.N."/>
            <person name="Hua S.X."/>
        </authorList>
    </citation>
    <scope>NUCLEOTIDE SEQUENCE [LARGE SCALE GENOMIC DNA]</scope>
    <source>
        <strain evidence="1 2">MAFF 305830</strain>
    </source>
</reference>
<dbReference type="EMBL" id="KN824324">
    <property type="protein sequence ID" value="KIM24456.1"/>
    <property type="molecule type" value="Genomic_DNA"/>
</dbReference>
<protein>
    <submittedName>
        <fullName evidence="1">Uncharacterized protein</fullName>
    </submittedName>
</protein>
<organism evidence="1 2">
    <name type="scientific">Serendipita vermifera MAFF 305830</name>
    <dbReference type="NCBI Taxonomy" id="933852"/>
    <lineage>
        <taxon>Eukaryota</taxon>
        <taxon>Fungi</taxon>
        <taxon>Dikarya</taxon>
        <taxon>Basidiomycota</taxon>
        <taxon>Agaricomycotina</taxon>
        <taxon>Agaricomycetes</taxon>
        <taxon>Sebacinales</taxon>
        <taxon>Serendipitaceae</taxon>
        <taxon>Serendipita</taxon>
    </lineage>
</organism>
<dbReference type="AlphaFoldDB" id="A0A0C3AYW4"/>
<keyword evidence="2" id="KW-1185">Reference proteome</keyword>
<proteinExistence type="predicted"/>